<accession>A0A9Y2JZ73</accession>
<protein>
    <recommendedName>
        <fullName evidence="3">DNA-binding protein</fullName>
    </recommendedName>
</protein>
<evidence type="ECO:0000313" key="1">
    <source>
        <dbReference type="EMBL" id="WIY07385.1"/>
    </source>
</evidence>
<keyword evidence="2" id="KW-1185">Reference proteome</keyword>
<proteinExistence type="predicted"/>
<name>A0A9Y2JZ73_9PSEU</name>
<evidence type="ECO:0008006" key="3">
    <source>
        <dbReference type="Google" id="ProtNLM"/>
    </source>
</evidence>
<evidence type="ECO:0000313" key="2">
    <source>
        <dbReference type="Proteomes" id="UP001239397"/>
    </source>
</evidence>
<organism evidence="1 2">
    <name type="scientific">Amycolatopsis mongoliensis</name>
    <dbReference type="NCBI Taxonomy" id="715475"/>
    <lineage>
        <taxon>Bacteria</taxon>
        <taxon>Bacillati</taxon>
        <taxon>Actinomycetota</taxon>
        <taxon>Actinomycetes</taxon>
        <taxon>Pseudonocardiales</taxon>
        <taxon>Pseudonocardiaceae</taxon>
        <taxon>Amycolatopsis</taxon>
    </lineage>
</organism>
<gene>
    <name evidence="1" type="ORF">QRX60_17360</name>
</gene>
<dbReference type="RefSeq" id="WP_286003619.1">
    <property type="nucleotide sequence ID" value="NZ_CP127295.1"/>
</dbReference>
<dbReference type="KEGG" id="amog:QRX60_17360"/>
<dbReference type="AlphaFoldDB" id="A0A9Y2JZ73"/>
<dbReference type="Proteomes" id="UP001239397">
    <property type="component" value="Chromosome"/>
</dbReference>
<sequence>MTIYRAVDEGAFPAIRTRGRISIPAKAIDAMEAVAISEMRAVDSSEFTLPMRNGVEAGSR</sequence>
<dbReference type="EMBL" id="CP127295">
    <property type="protein sequence ID" value="WIY07385.1"/>
    <property type="molecule type" value="Genomic_DNA"/>
</dbReference>
<reference evidence="1 2" key="1">
    <citation type="submission" date="2023-06" db="EMBL/GenBank/DDBJ databases">
        <authorList>
            <person name="Oyuntsetseg B."/>
            <person name="Kim S.B."/>
        </authorList>
    </citation>
    <scope>NUCLEOTIDE SEQUENCE [LARGE SCALE GENOMIC DNA]</scope>
    <source>
        <strain evidence="1 2">4-36</strain>
    </source>
</reference>